<gene>
    <name evidence="1" type="ORF">U9M48_005531</name>
</gene>
<reference evidence="1 2" key="1">
    <citation type="submission" date="2024-02" db="EMBL/GenBank/DDBJ databases">
        <title>High-quality chromosome-scale genome assembly of Pensacola bahiagrass (Paspalum notatum Flugge var. saurae).</title>
        <authorList>
            <person name="Vega J.M."/>
            <person name="Podio M."/>
            <person name="Orjuela J."/>
            <person name="Siena L.A."/>
            <person name="Pessino S.C."/>
            <person name="Combes M.C."/>
            <person name="Mariac C."/>
            <person name="Albertini E."/>
            <person name="Pupilli F."/>
            <person name="Ortiz J.P.A."/>
            <person name="Leblanc O."/>
        </authorList>
    </citation>
    <scope>NUCLEOTIDE SEQUENCE [LARGE SCALE GENOMIC DNA]</scope>
    <source>
        <strain evidence="1">R1</strain>
        <tissue evidence="1">Leaf</tissue>
    </source>
</reference>
<accession>A0AAQ3SK28</accession>
<sequence>MYMMSFFYIPKGGDGNKKKNTALQSGIYYLNPRNKGVLKTLEYLRSRFFWHNDEHKKKYRLLKWTVLFQPKKLCGIGIQNLDIQNKCFLEPSDQEGRGLPLLDGAKGVKDQFLDLGSFKLNSSTQIRFWEDVWLGNQPFIYLYPNLFNILRKKYVIVAKVFSTNPLNVYFRRALFGDKLLEWHTLVARLVHINLTRILIALYGDYTNMAYSLLSLCILTLSIMRGEIGAISLVLSVARLKPFIPFL</sequence>
<evidence type="ECO:0000313" key="1">
    <source>
        <dbReference type="EMBL" id="WVZ54782.1"/>
    </source>
</evidence>
<dbReference type="EMBL" id="CP144745">
    <property type="protein sequence ID" value="WVZ54782.1"/>
    <property type="molecule type" value="Genomic_DNA"/>
</dbReference>
<proteinExistence type="predicted"/>
<organism evidence="1 2">
    <name type="scientific">Paspalum notatum var. saurae</name>
    <dbReference type="NCBI Taxonomy" id="547442"/>
    <lineage>
        <taxon>Eukaryota</taxon>
        <taxon>Viridiplantae</taxon>
        <taxon>Streptophyta</taxon>
        <taxon>Embryophyta</taxon>
        <taxon>Tracheophyta</taxon>
        <taxon>Spermatophyta</taxon>
        <taxon>Magnoliopsida</taxon>
        <taxon>Liliopsida</taxon>
        <taxon>Poales</taxon>
        <taxon>Poaceae</taxon>
        <taxon>PACMAD clade</taxon>
        <taxon>Panicoideae</taxon>
        <taxon>Andropogonodae</taxon>
        <taxon>Paspaleae</taxon>
        <taxon>Paspalinae</taxon>
        <taxon>Paspalum</taxon>
    </lineage>
</organism>
<protein>
    <submittedName>
        <fullName evidence="1">Uncharacterized protein</fullName>
    </submittedName>
</protein>
<dbReference type="AlphaFoldDB" id="A0AAQ3SK28"/>
<name>A0AAQ3SK28_PASNO</name>
<dbReference type="Proteomes" id="UP001341281">
    <property type="component" value="Chromosome 01"/>
</dbReference>
<evidence type="ECO:0000313" key="2">
    <source>
        <dbReference type="Proteomes" id="UP001341281"/>
    </source>
</evidence>
<keyword evidence="2" id="KW-1185">Reference proteome</keyword>